<feature type="compositionally biased region" description="Basic and acidic residues" evidence="1">
    <location>
        <begin position="332"/>
        <end position="352"/>
    </location>
</feature>
<feature type="region of interest" description="Disordered" evidence="1">
    <location>
        <begin position="269"/>
        <end position="359"/>
    </location>
</feature>
<gene>
    <name evidence="2" type="ORF">CUNI_LOCUS18740</name>
</gene>
<dbReference type="EMBL" id="CAJHNH020005990">
    <property type="protein sequence ID" value="CAG5133182.1"/>
    <property type="molecule type" value="Genomic_DNA"/>
</dbReference>
<keyword evidence="3" id="KW-1185">Reference proteome</keyword>
<evidence type="ECO:0000313" key="3">
    <source>
        <dbReference type="Proteomes" id="UP000678393"/>
    </source>
</evidence>
<comment type="caution">
    <text evidence="2">The sequence shown here is derived from an EMBL/GenBank/DDBJ whole genome shotgun (WGS) entry which is preliminary data.</text>
</comment>
<name>A0A8S3ZYS3_9EUPU</name>
<organism evidence="2 3">
    <name type="scientific">Candidula unifasciata</name>
    <dbReference type="NCBI Taxonomy" id="100452"/>
    <lineage>
        <taxon>Eukaryota</taxon>
        <taxon>Metazoa</taxon>
        <taxon>Spiralia</taxon>
        <taxon>Lophotrochozoa</taxon>
        <taxon>Mollusca</taxon>
        <taxon>Gastropoda</taxon>
        <taxon>Heterobranchia</taxon>
        <taxon>Euthyneura</taxon>
        <taxon>Panpulmonata</taxon>
        <taxon>Eupulmonata</taxon>
        <taxon>Stylommatophora</taxon>
        <taxon>Helicina</taxon>
        <taxon>Helicoidea</taxon>
        <taxon>Geomitridae</taxon>
        <taxon>Candidula</taxon>
    </lineage>
</organism>
<feature type="compositionally biased region" description="Polar residues" evidence="1">
    <location>
        <begin position="293"/>
        <end position="308"/>
    </location>
</feature>
<proteinExistence type="predicted"/>
<feature type="region of interest" description="Disordered" evidence="1">
    <location>
        <begin position="13"/>
        <end position="56"/>
    </location>
</feature>
<feature type="compositionally biased region" description="Polar residues" evidence="1">
    <location>
        <begin position="13"/>
        <end position="41"/>
    </location>
</feature>
<dbReference type="OrthoDB" id="5980156at2759"/>
<dbReference type="AlphaFoldDB" id="A0A8S3ZYS3"/>
<dbReference type="Proteomes" id="UP000678393">
    <property type="component" value="Unassembled WGS sequence"/>
</dbReference>
<reference evidence="2" key="1">
    <citation type="submission" date="2021-04" db="EMBL/GenBank/DDBJ databases">
        <authorList>
            <consortium name="Molecular Ecology Group"/>
        </authorList>
    </citation>
    <scope>NUCLEOTIDE SEQUENCE</scope>
</reference>
<sequence length="378" mass="42577">MTGLFPGFLFPSSGLNRMSTSGGPGETATQTNRTLERSTVNGRPRPKSSPMSGVYDVRNSSTGLIVLNNKLARKPTGSRLCGQADITWRIVKPDPERHFRKNVSRDYPVHDGKNPSNDDITGRRHSYITNNFRQNQPGTSNWVDSEVSQELRDHVNSILDTITEDDIMRMYRRQWKGFYRNVLSQDAFRVYRTRMSSRQHRAVTSILADTRLSPGDRVYLGNIAEAYSVEDIRRGRQTQYNQRFWHAVTQGSYSLPDLVKYGQYLLKPNTKQQPSYTGAKHKRGKSAPAARQAGNSPTDGNGLRSNIDNGLLERAHKGRKSQTDVSSSHSKTTKDHDKMITQKGKEKARDLSSRPSSEKSLLSLMLEVAEEDNSCGIK</sequence>
<protein>
    <submittedName>
        <fullName evidence="2">Uncharacterized protein</fullName>
    </submittedName>
</protein>
<evidence type="ECO:0000313" key="2">
    <source>
        <dbReference type="EMBL" id="CAG5133182.1"/>
    </source>
</evidence>
<accession>A0A8S3ZYS3</accession>
<evidence type="ECO:0000256" key="1">
    <source>
        <dbReference type="SAM" id="MobiDB-lite"/>
    </source>
</evidence>